<evidence type="ECO:0000256" key="1">
    <source>
        <dbReference type="SAM" id="MobiDB-lite"/>
    </source>
</evidence>
<name>A0A6C0BKR6_9ZZZZ</name>
<evidence type="ECO:0000313" key="2">
    <source>
        <dbReference type="EMBL" id="QHS92776.1"/>
    </source>
</evidence>
<protein>
    <submittedName>
        <fullName evidence="2">Uncharacterized protein</fullName>
    </submittedName>
</protein>
<sequence length="371" mass="39384">MSQQCLPGLQGIRGPTGQQGPPGSNPLDTAIISLNTGFVSRTTMSPLGPLIGVMDRPFNVLQPGRNVVFPGLYDLNNPSTSYIFSMGDVNIQLYENVNSPELIILRAIVRGVLGDPPGSMSRFIQCYLEYNTGSERSSGEIITESCIAVILGFSSSAALDHSEVRNSSMNILASLPILEASRPILIDSTYIISESSNLSGINTAVCILNDITITVTTNQLSTDPAFTGWILRPVFIPSSLSIGTDIVVDAVTPNTTDGCNNAFNSNNVLRAKGHATEATSRGIGIAVLPRDVGFLLNSGEDPLTIDLANEYQGREVSVANISATPSIVSTTVGSTFLYQGASTPTFTISSGFVATFQMDPALNRVLVTSYY</sequence>
<feature type="region of interest" description="Disordered" evidence="1">
    <location>
        <begin position="1"/>
        <end position="27"/>
    </location>
</feature>
<organism evidence="2">
    <name type="scientific">viral metagenome</name>
    <dbReference type="NCBI Taxonomy" id="1070528"/>
    <lineage>
        <taxon>unclassified sequences</taxon>
        <taxon>metagenomes</taxon>
        <taxon>organismal metagenomes</taxon>
    </lineage>
</organism>
<dbReference type="AlphaFoldDB" id="A0A6C0BKR6"/>
<reference evidence="2" key="1">
    <citation type="journal article" date="2020" name="Nature">
        <title>Giant virus diversity and host interactions through global metagenomics.</title>
        <authorList>
            <person name="Schulz F."/>
            <person name="Roux S."/>
            <person name="Paez-Espino D."/>
            <person name="Jungbluth S."/>
            <person name="Walsh D.A."/>
            <person name="Denef V.J."/>
            <person name="McMahon K.D."/>
            <person name="Konstantinidis K.T."/>
            <person name="Eloe-Fadrosh E.A."/>
            <person name="Kyrpides N.C."/>
            <person name="Woyke T."/>
        </authorList>
    </citation>
    <scope>NUCLEOTIDE SEQUENCE</scope>
    <source>
        <strain evidence="2">GVMAG-M-3300017651-5</strain>
    </source>
</reference>
<dbReference type="EMBL" id="MN739192">
    <property type="protein sequence ID" value="QHS92776.1"/>
    <property type="molecule type" value="Genomic_DNA"/>
</dbReference>
<accession>A0A6C0BKR6</accession>
<proteinExistence type="predicted"/>